<dbReference type="Pfam" id="PF00990">
    <property type="entry name" value="GGDEF"/>
    <property type="match status" value="1"/>
</dbReference>
<dbReference type="PROSITE" id="PS50887">
    <property type="entry name" value="GGDEF"/>
    <property type="match status" value="1"/>
</dbReference>
<dbReference type="PANTHER" id="PTHR46663:SF4">
    <property type="entry name" value="DIGUANYLATE CYCLASE DGCT-RELATED"/>
    <property type="match status" value="1"/>
</dbReference>
<accession>A0A0C6PAN4</accession>
<keyword evidence="1" id="KW-0812">Transmembrane</keyword>
<feature type="transmembrane region" description="Helical" evidence="1">
    <location>
        <begin position="68"/>
        <end position="89"/>
    </location>
</feature>
<dbReference type="EMBL" id="HE965806">
    <property type="protein sequence ID" value="CCJ55673.1"/>
    <property type="molecule type" value="Genomic_DNA"/>
</dbReference>
<organism evidence="3 4">
    <name type="scientific">Bordetella bronchiseptica 253</name>
    <dbReference type="NCBI Taxonomy" id="568707"/>
    <lineage>
        <taxon>Bacteria</taxon>
        <taxon>Pseudomonadati</taxon>
        <taxon>Pseudomonadota</taxon>
        <taxon>Betaproteobacteria</taxon>
        <taxon>Burkholderiales</taxon>
        <taxon>Alcaligenaceae</taxon>
        <taxon>Bordetella</taxon>
    </lineage>
</organism>
<dbReference type="OrthoDB" id="9812260at2"/>
<protein>
    <submittedName>
        <fullName evidence="3">Putative membrane protein</fullName>
    </submittedName>
</protein>
<keyword evidence="1" id="KW-1133">Transmembrane helix</keyword>
<dbReference type="Gene3D" id="3.30.70.270">
    <property type="match status" value="1"/>
</dbReference>
<name>A0A0C6PAN4_BORBO</name>
<evidence type="ECO:0000256" key="1">
    <source>
        <dbReference type="SAM" id="Phobius"/>
    </source>
</evidence>
<dbReference type="NCBIfam" id="TIGR00254">
    <property type="entry name" value="GGDEF"/>
    <property type="match status" value="1"/>
</dbReference>
<gene>
    <name evidence="3" type="ORF">BN112_3759</name>
</gene>
<feature type="transmembrane region" description="Helical" evidence="1">
    <location>
        <begin position="101"/>
        <end position="122"/>
    </location>
</feature>
<dbReference type="AlphaFoldDB" id="A0A0C6PAN4"/>
<keyword evidence="1" id="KW-0472">Membrane</keyword>
<sequence>MYRTDRLYSPPAWPVTRWLADPGRNVPDDIRQALLAGLFGTISIFVGGVLNSVLVALIIAIRLPQAPFIAWLAFELACCLARAVVLVSARRAAAAGRPTHTDAYIVLTVLWACSVGYGTLISVASGDWVAAILACLSAAAMVGGICFRNFSAPRLTALMICVSLGPCTTLPWFTGEHSLWIVSVQLPLYLASMTVAAYRFNRMLVATMQAERDSDRLARCDALTGLLNRFGLGFALERAVAATRRDGNEFALLYLDLDGFKAVNDTHGHAAGDRLLRDVAARLTELAPADAAIARIGGDEFVLLVRDCDQACATALGDRIVARICEPYDLGTPRPVRIGGSVGIALVPRHGQEMTAILKAADRALYLAKSAGKSRTALAA</sequence>
<evidence type="ECO:0000313" key="4">
    <source>
        <dbReference type="Proteomes" id="UP000007564"/>
    </source>
</evidence>
<evidence type="ECO:0000313" key="3">
    <source>
        <dbReference type="EMBL" id="CCJ55673.1"/>
    </source>
</evidence>
<feature type="transmembrane region" description="Helical" evidence="1">
    <location>
        <begin position="155"/>
        <end position="173"/>
    </location>
</feature>
<dbReference type="Proteomes" id="UP000007564">
    <property type="component" value="Chromosome"/>
</dbReference>
<dbReference type="HOGENOM" id="CLU_000445_11_36_4"/>
<dbReference type="CDD" id="cd01949">
    <property type="entry name" value="GGDEF"/>
    <property type="match status" value="1"/>
</dbReference>
<dbReference type="InterPro" id="IPR052163">
    <property type="entry name" value="DGC-Regulatory_Protein"/>
</dbReference>
<dbReference type="SUPFAM" id="SSF55073">
    <property type="entry name" value="Nucleotide cyclase"/>
    <property type="match status" value="1"/>
</dbReference>
<proteinExistence type="predicted"/>
<evidence type="ECO:0000259" key="2">
    <source>
        <dbReference type="PROSITE" id="PS50887"/>
    </source>
</evidence>
<dbReference type="RefSeq" id="WP_015064885.1">
    <property type="nucleotide sequence ID" value="NC_019382.1"/>
</dbReference>
<feature type="domain" description="GGDEF" evidence="2">
    <location>
        <begin position="248"/>
        <end position="380"/>
    </location>
</feature>
<dbReference type="SMART" id="SM00267">
    <property type="entry name" value="GGDEF"/>
    <property type="match status" value="1"/>
</dbReference>
<reference evidence="3 4" key="1">
    <citation type="journal article" date="2012" name="BMC Genomics">
        <title>Comparative genomics of the classical Bordetella subspecies: the evolution and exchange of virulence-associated diversity amongst closely related pathogens.</title>
        <authorList>
            <person name="Park J."/>
            <person name="Zhang Y."/>
            <person name="Buboltz A.M."/>
            <person name="Zhang X."/>
            <person name="Schuster S.C."/>
            <person name="Ahuja U."/>
            <person name="Liu M."/>
            <person name="Miller J.F."/>
            <person name="Sebaihia M."/>
            <person name="Bentley S.D."/>
            <person name="Parkhill J."/>
            <person name="Harvill E.T."/>
        </authorList>
    </citation>
    <scope>NUCLEOTIDE SEQUENCE [LARGE SCALE GENOMIC DNA]</scope>
    <source>
        <strain evidence="3 4">253</strain>
    </source>
</reference>
<feature type="transmembrane region" description="Helical" evidence="1">
    <location>
        <begin position="128"/>
        <end position="148"/>
    </location>
</feature>
<dbReference type="PANTHER" id="PTHR46663">
    <property type="entry name" value="DIGUANYLATE CYCLASE DGCT-RELATED"/>
    <property type="match status" value="1"/>
</dbReference>
<dbReference type="InterPro" id="IPR043128">
    <property type="entry name" value="Rev_trsase/Diguanyl_cyclase"/>
</dbReference>
<feature type="transmembrane region" description="Helical" evidence="1">
    <location>
        <begin position="179"/>
        <end position="198"/>
    </location>
</feature>
<feature type="transmembrane region" description="Helical" evidence="1">
    <location>
        <begin position="34"/>
        <end position="62"/>
    </location>
</feature>
<dbReference type="KEGG" id="bbh:BN112_3759"/>
<dbReference type="InterPro" id="IPR000160">
    <property type="entry name" value="GGDEF_dom"/>
</dbReference>
<dbReference type="InterPro" id="IPR029787">
    <property type="entry name" value="Nucleotide_cyclase"/>
</dbReference>